<dbReference type="PANTHER" id="PTHR43585:SF2">
    <property type="entry name" value="ATP-GRASP ENZYME FSQD"/>
    <property type="match status" value="1"/>
</dbReference>
<evidence type="ECO:0000256" key="3">
    <source>
        <dbReference type="ARBA" id="ARBA00022840"/>
    </source>
</evidence>
<feature type="region of interest" description="Disordered" evidence="5">
    <location>
        <begin position="523"/>
        <end position="542"/>
    </location>
</feature>
<dbReference type="PROSITE" id="PS50975">
    <property type="entry name" value="ATP_GRASP"/>
    <property type="match status" value="1"/>
</dbReference>
<gene>
    <name evidence="7" type="ORF">SEMRO_395_G134060.1</name>
</gene>
<dbReference type="Pfam" id="PF02655">
    <property type="entry name" value="ATP-grasp_3"/>
    <property type="match status" value="1"/>
</dbReference>
<comment type="caution">
    <text evidence="7">The sequence shown here is derived from an EMBL/GenBank/DDBJ whole genome shotgun (WGS) entry which is preliminary data.</text>
</comment>
<keyword evidence="8" id="KW-1185">Reference proteome</keyword>
<sequence>MHLCLPPRPCPSSGQTSFANTRHLFIFFFEDQSNCSEHLDFALLLPFTSPNLALHHKVATMVPTPFSETPEEEPLAPTVVVVTPYSTGCCIAKEIQNRGYRLICMWSAGFSEVMKTHVPKSADGLMWDLVLDEQDTLEDTANLVLREAASHGMDVVSCICGGEAGVDLADALSEHLGLLSNGTAVANRRDKKVQQELIKEAGLRSIRQVAGTSFTPEVDDFMRKESYPVVVKPLDSAGSDGVKMCKSYEEAKHHFLYLLNEHDMVNGGECHEVLCQEFLKGTEYVVDCVSRDSVHKTVMVWKYDKRPVNGAAFVYFGDIPVDSETEEAKVLIPYARRVLDALGCAHGPSHGEIIITEDGPCLVEMNCRAHGGDGIWQPLCRALTGGYNQVDATVDAILDRETFDRLPDKPVSPFLSNGQCVDLVSYKTGTVKATPGYSIMRLLPSFVCMESHIRPGSKVVPTVDLASDAGTLVVMNANKDVLARDIALIRQMETASVLFQLEDEDEQKEAMVIQKVLEKQKSAASTLGRPRSKSIETSTTRHRRLVSHDTPAMFMAAKHI</sequence>
<accession>A0A9N8HC78</accession>
<dbReference type="GO" id="GO:0046872">
    <property type="term" value="F:metal ion binding"/>
    <property type="evidence" value="ECO:0007669"/>
    <property type="project" value="InterPro"/>
</dbReference>
<dbReference type="GO" id="GO:0016874">
    <property type="term" value="F:ligase activity"/>
    <property type="evidence" value="ECO:0007669"/>
    <property type="project" value="UniProtKB-KW"/>
</dbReference>
<keyword evidence="2 4" id="KW-0547">Nucleotide-binding</keyword>
<keyword evidence="1" id="KW-0436">Ligase</keyword>
<dbReference type="GO" id="GO:0005524">
    <property type="term" value="F:ATP binding"/>
    <property type="evidence" value="ECO:0007669"/>
    <property type="project" value="UniProtKB-UniRule"/>
</dbReference>
<dbReference type="InterPro" id="IPR052032">
    <property type="entry name" value="ATP-dep_AA_Ligase"/>
</dbReference>
<dbReference type="OrthoDB" id="434648at2759"/>
<reference evidence="7" key="1">
    <citation type="submission" date="2020-06" db="EMBL/GenBank/DDBJ databases">
        <authorList>
            <consortium name="Plant Systems Biology data submission"/>
        </authorList>
    </citation>
    <scope>NUCLEOTIDE SEQUENCE</scope>
    <source>
        <strain evidence="7">D6</strain>
    </source>
</reference>
<keyword evidence="3 4" id="KW-0067">ATP-binding</keyword>
<protein>
    <submittedName>
        <fullName evidence="7">Inherit from NOG: acetyl-CoA carboxylase biotin carboxylase</fullName>
    </submittedName>
</protein>
<dbReference type="PANTHER" id="PTHR43585">
    <property type="entry name" value="FUMIPYRROLE BIOSYNTHESIS PROTEIN C"/>
    <property type="match status" value="1"/>
</dbReference>
<feature type="domain" description="ATP-grasp" evidence="6">
    <location>
        <begin position="195"/>
        <end position="398"/>
    </location>
</feature>
<dbReference type="Proteomes" id="UP001153069">
    <property type="component" value="Unassembled WGS sequence"/>
</dbReference>
<dbReference type="InterPro" id="IPR003806">
    <property type="entry name" value="ATP-grasp_PylC-type"/>
</dbReference>
<dbReference type="EMBL" id="CAICTM010000394">
    <property type="protein sequence ID" value="CAB9509573.1"/>
    <property type="molecule type" value="Genomic_DNA"/>
</dbReference>
<dbReference type="SUPFAM" id="SSF56059">
    <property type="entry name" value="Glutathione synthetase ATP-binding domain-like"/>
    <property type="match status" value="1"/>
</dbReference>
<evidence type="ECO:0000256" key="5">
    <source>
        <dbReference type="SAM" id="MobiDB-lite"/>
    </source>
</evidence>
<evidence type="ECO:0000313" key="8">
    <source>
        <dbReference type="Proteomes" id="UP001153069"/>
    </source>
</evidence>
<evidence type="ECO:0000256" key="1">
    <source>
        <dbReference type="ARBA" id="ARBA00022598"/>
    </source>
</evidence>
<dbReference type="InterPro" id="IPR011761">
    <property type="entry name" value="ATP-grasp"/>
</dbReference>
<evidence type="ECO:0000256" key="4">
    <source>
        <dbReference type="PROSITE-ProRule" id="PRU00409"/>
    </source>
</evidence>
<evidence type="ECO:0000256" key="2">
    <source>
        <dbReference type="ARBA" id="ARBA00022741"/>
    </source>
</evidence>
<dbReference type="AlphaFoldDB" id="A0A9N8HC78"/>
<evidence type="ECO:0000259" key="6">
    <source>
        <dbReference type="PROSITE" id="PS50975"/>
    </source>
</evidence>
<organism evidence="7 8">
    <name type="scientific">Seminavis robusta</name>
    <dbReference type="NCBI Taxonomy" id="568900"/>
    <lineage>
        <taxon>Eukaryota</taxon>
        <taxon>Sar</taxon>
        <taxon>Stramenopiles</taxon>
        <taxon>Ochrophyta</taxon>
        <taxon>Bacillariophyta</taxon>
        <taxon>Bacillariophyceae</taxon>
        <taxon>Bacillariophycidae</taxon>
        <taxon>Naviculales</taxon>
        <taxon>Naviculaceae</taxon>
        <taxon>Seminavis</taxon>
    </lineage>
</organism>
<dbReference type="Gene3D" id="3.30.470.20">
    <property type="entry name" value="ATP-grasp fold, B domain"/>
    <property type="match status" value="1"/>
</dbReference>
<proteinExistence type="predicted"/>
<evidence type="ECO:0000313" key="7">
    <source>
        <dbReference type="EMBL" id="CAB9509573.1"/>
    </source>
</evidence>
<name>A0A9N8HC78_9STRA</name>